<protein>
    <submittedName>
        <fullName evidence="6">TetR/AcrR family transcriptional regulator</fullName>
    </submittedName>
</protein>
<evidence type="ECO:0000259" key="5">
    <source>
        <dbReference type="PROSITE" id="PS50977"/>
    </source>
</evidence>
<evidence type="ECO:0000256" key="1">
    <source>
        <dbReference type="ARBA" id="ARBA00023015"/>
    </source>
</evidence>
<sequence length="212" mass="22808">MALAQMQEKGYDAVSMRSIAKELGTGPASLYAHVANRDELDQLLIERVAGEFPMPEPDPERWDEQLKQALLDMLTVYRAHPGVARATLAMIPTSPAALRNAEGVMALCRAGGVPDQLAAWACDMFALYMGAVAIEEDVWRMRAATAAEDGEPYGEEAVVAAVRDHFAALSPQEFPLLSSLAGVMTSGSGDDRVGFAVEIMVEGLKALARRSE</sequence>
<keyword evidence="3" id="KW-0804">Transcription</keyword>
<evidence type="ECO:0000313" key="6">
    <source>
        <dbReference type="EMBL" id="GAA1963117.1"/>
    </source>
</evidence>
<dbReference type="PROSITE" id="PS50977">
    <property type="entry name" value="HTH_TETR_2"/>
    <property type="match status" value="1"/>
</dbReference>
<dbReference type="InterPro" id="IPR036271">
    <property type="entry name" value="Tet_transcr_reg_TetR-rel_C_sf"/>
</dbReference>
<evidence type="ECO:0000256" key="2">
    <source>
        <dbReference type="ARBA" id="ARBA00023125"/>
    </source>
</evidence>
<feature type="domain" description="HTH tetR-type" evidence="5">
    <location>
        <begin position="1"/>
        <end position="52"/>
    </location>
</feature>
<dbReference type="SUPFAM" id="SSF48498">
    <property type="entry name" value="Tetracyclin repressor-like, C-terminal domain"/>
    <property type="match status" value="1"/>
</dbReference>
<dbReference type="Proteomes" id="UP001500571">
    <property type="component" value="Unassembled WGS sequence"/>
</dbReference>
<dbReference type="SUPFAM" id="SSF46689">
    <property type="entry name" value="Homeodomain-like"/>
    <property type="match status" value="1"/>
</dbReference>
<dbReference type="Gene3D" id="1.10.357.10">
    <property type="entry name" value="Tetracycline Repressor, domain 2"/>
    <property type="match status" value="1"/>
</dbReference>
<dbReference type="InterPro" id="IPR009057">
    <property type="entry name" value="Homeodomain-like_sf"/>
</dbReference>
<dbReference type="InterPro" id="IPR050109">
    <property type="entry name" value="HTH-type_TetR-like_transc_reg"/>
</dbReference>
<evidence type="ECO:0000256" key="4">
    <source>
        <dbReference type="PROSITE-ProRule" id="PRU00335"/>
    </source>
</evidence>
<gene>
    <name evidence="6" type="ORF">GCM10009798_23700</name>
</gene>
<organism evidence="6 7">
    <name type="scientific">Nocardioides panacihumi</name>
    <dbReference type="NCBI Taxonomy" id="400774"/>
    <lineage>
        <taxon>Bacteria</taxon>
        <taxon>Bacillati</taxon>
        <taxon>Actinomycetota</taxon>
        <taxon>Actinomycetes</taxon>
        <taxon>Propionibacteriales</taxon>
        <taxon>Nocardioidaceae</taxon>
        <taxon>Nocardioides</taxon>
    </lineage>
</organism>
<dbReference type="Pfam" id="PF02909">
    <property type="entry name" value="TetR_C_1"/>
    <property type="match status" value="1"/>
</dbReference>
<dbReference type="Pfam" id="PF00440">
    <property type="entry name" value="TetR_N"/>
    <property type="match status" value="1"/>
</dbReference>
<evidence type="ECO:0000256" key="3">
    <source>
        <dbReference type="ARBA" id="ARBA00023163"/>
    </source>
</evidence>
<name>A0ABP5CHX2_9ACTN</name>
<keyword evidence="7" id="KW-1185">Reference proteome</keyword>
<comment type="caution">
    <text evidence="6">The sequence shown here is derived from an EMBL/GenBank/DDBJ whole genome shotgun (WGS) entry which is preliminary data.</text>
</comment>
<dbReference type="InterPro" id="IPR004111">
    <property type="entry name" value="Repressor_TetR_C"/>
</dbReference>
<keyword evidence="1" id="KW-0805">Transcription regulation</keyword>
<feature type="DNA-binding region" description="H-T-H motif" evidence="4">
    <location>
        <begin position="15"/>
        <end position="34"/>
    </location>
</feature>
<dbReference type="InterPro" id="IPR001647">
    <property type="entry name" value="HTH_TetR"/>
</dbReference>
<keyword evidence="2 4" id="KW-0238">DNA-binding</keyword>
<dbReference type="PANTHER" id="PTHR30055">
    <property type="entry name" value="HTH-TYPE TRANSCRIPTIONAL REGULATOR RUTR"/>
    <property type="match status" value="1"/>
</dbReference>
<dbReference type="PANTHER" id="PTHR30055:SF151">
    <property type="entry name" value="TRANSCRIPTIONAL REGULATORY PROTEIN"/>
    <property type="match status" value="1"/>
</dbReference>
<reference evidence="7" key="1">
    <citation type="journal article" date="2019" name="Int. J. Syst. Evol. Microbiol.">
        <title>The Global Catalogue of Microorganisms (GCM) 10K type strain sequencing project: providing services to taxonomists for standard genome sequencing and annotation.</title>
        <authorList>
            <consortium name="The Broad Institute Genomics Platform"/>
            <consortium name="The Broad Institute Genome Sequencing Center for Infectious Disease"/>
            <person name="Wu L."/>
            <person name="Ma J."/>
        </authorList>
    </citation>
    <scope>NUCLEOTIDE SEQUENCE [LARGE SCALE GENOMIC DNA]</scope>
    <source>
        <strain evidence="7">JCM 15309</strain>
    </source>
</reference>
<accession>A0ABP5CHX2</accession>
<proteinExistence type="predicted"/>
<evidence type="ECO:0000313" key="7">
    <source>
        <dbReference type="Proteomes" id="UP001500571"/>
    </source>
</evidence>
<dbReference type="EMBL" id="BAAAPB010000002">
    <property type="protein sequence ID" value="GAA1963117.1"/>
    <property type="molecule type" value="Genomic_DNA"/>
</dbReference>